<feature type="region of interest" description="Disordered" evidence="1">
    <location>
        <begin position="1"/>
        <end position="35"/>
    </location>
</feature>
<gene>
    <name evidence="2" type="ORF">AVDCRST_MAG85-1668</name>
</gene>
<evidence type="ECO:0000313" key="2">
    <source>
        <dbReference type="EMBL" id="CAA9499482.1"/>
    </source>
</evidence>
<dbReference type="EMBL" id="CADCVT010000183">
    <property type="protein sequence ID" value="CAA9499482.1"/>
    <property type="molecule type" value="Genomic_DNA"/>
</dbReference>
<dbReference type="AlphaFoldDB" id="A0A6J4SIL2"/>
<feature type="non-terminal residue" evidence="2">
    <location>
        <position position="1"/>
    </location>
</feature>
<proteinExistence type="predicted"/>
<sequence>GSARARRRPRTRWRRGPPGRRGPRQLLDARHDLRV</sequence>
<name>A0A6J4SIL2_9ACTN</name>
<accession>A0A6J4SIL2</accession>
<evidence type="ECO:0000256" key="1">
    <source>
        <dbReference type="SAM" id="MobiDB-lite"/>
    </source>
</evidence>
<reference evidence="2" key="1">
    <citation type="submission" date="2020-02" db="EMBL/GenBank/DDBJ databases">
        <authorList>
            <person name="Meier V. D."/>
        </authorList>
    </citation>
    <scope>NUCLEOTIDE SEQUENCE</scope>
    <source>
        <strain evidence="2">AVDCRST_MAG85</strain>
    </source>
</reference>
<organism evidence="2">
    <name type="scientific">uncultured Solirubrobacteraceae bacterium</name>
    <dbReference type="NCBI Taxonomy" id="1162706"/>
    <lineage>
        <taxon>Bacteria</taxon>
        <taxon>Bacillati</taxon>
        <taxon>Actinomycetota</taxon>
        <taxon>Thermoleophilia</taxon>
        <taxon>Solirubrobacterales</taxon>
        <taxon>Solirubrobacteraceae</taxon>
        <taxon>environmental samples</taxon>
    </lineage>
</organism>
<feature type="compositionally biased region" description="Basic residues" evidence="1">
    <location>
        <begin position="1"/>
        <end position="23"/>
    </location>
</feature>
<feature type="non-terminal residue" evidence="2">
    <location>
        <position position="35"/>
    </location>
</feature>
<protein>
    <submittedName>
        <fullName evidence="2">Uncharacterized protein</fullName>
    </submittedName>
</protein>